<dbReference type="KEGG" id="nta:107764601"/>
<sequence>MEYLSRSLRGLTEIADFHYHPKCSKLAITHLCFADNLLLVARGDITSMITLHHCFTQFSEALGLKANLGKNSVYFGGIARADRERIQHELGFSSGELPFKYFGASLSTKKLSLLQWQPLIEKIVAKISSGTVKNLSYAGRTQFVQIMLFGVQA</sequence>
<dbReference type="RefSeq" id="XP_016438689.1">
    <property type="nucleotide sequence ID" value="XM_016583203.1"/>
</dbReference>
<proteinExistence type="predicted"/>
<feature type="domain" description="Reverse transcriptase" evidence="1">
    <location>
        <begin position="1"/>
        <end position="106"/>
    </location>
</feature>
<evidence type="ECO:0000259" key="1">
    <source>
        <dbReference type="PROSITE" id="PS50878"/>
    </source>
</evidence>
<dbReference type="PROSITE" id="PS50878">
    <property type="entry name" value="RT_POL"/>
    <property type="match status" value="1"/>
</dbReference>
<name>A0A1S3XFX3_TOBAC</name>
<dbReference type="AlphaFoldDB" id="A0A1S3XFX3"/>
<organism evidence="2">
    <name type="scientific">Nicotiana tabacum</name>
    <name type="common">Common tobacco</name>
    <dbReference type="NCBI Taxonomy" id="4097"/>
    <lineage>
        <taxon>Eukaryota</taxon>
        <taxon>Viridiplantae</taxon>
        <taxon>Streptophyta</taxon>
        <taxon>Embryophyta</taxon>
        <taxon>Tracheophyta</taxon>
        <taxon>Spermatophyta</taxon>
        <taxon>Magnoliopsida</taxon>
        <taxon>eudicotyledons</taxon>
        <taxon>Gunneridae</taxon>
        <taxon>Pentapetalae</taxon>
        <taxon>asterids</taxon>
        <taxon>lamiids</taxon>
        <taxon>Solanales</taxon>
        <taxon>Solanaceae</taxon>
        <taxon>Nicotianoideae</taxon>
        <taxon>Nicotianeae</taxon>
        <taxon>Nicotiana</taxon>
    </lineage>
</organism>
<dbReference type="InterPro" id="IPR000477">
    <property type="entry name" value="RT_dom"/>
</dbReference>
<accession>A0A1S3XFX3</accession>
<dbReference type="PANTHER" id="PTHR33116:SF66">
    <property type="entry name" value="REVERSE TRANSCRIPTASE ZINC-BINDING DOMAIN-CONTAINING PROTEIN"/>
    <property type="match status" value="1"/>
</dbReference>
<dbReference type="PaxDb" id="4097-A0A1S3XFX3"/>
<evidence type="ECO:0000313" key="2">
    <source>
        <dbReference type="RefSeq" id="XP_016438689.1"/>
    </source>
</evidence>
<gene>
    <name evidence="2" type="primary">LOC107764601</name>
</gene>
<protein>
    <recommendedName>
        <fullName evidence="1">Reverse transcriptase domain-containing protein</fullName>
    </recommendedName>
</protein>
<dbReference type="PANTHER" id="PTHR33116">
    <property type="entry name" value="REVERSE TRANSCRIPTASE ZINC-BINDING DOMAIN-CONTAINING PROTEIN-RELATED-RELATED"/>
    <property type="match status" value="1"/>
</dbReference>
<dbReference type="OrthoDB" id="1751077at2759"/>
<reference evidence="2" key="1">
    <citation type="submission" date="2025-08" db="UniProtKB">
        <authorList>
            <consortium name="RefSeq"/>
        </authorList>
    </citation>
    <scope>IDENTIFICATION</scope>
</reference>